<evidence type="ECO:0000256" key="1">
    <source>
        <dbReference type="SAM" id="SignalP"/>
    </source>
</evidence>
<evidence type="ECO:0000313" key="2">
    <source>
        <dbReference type="EMBL" id="TKD00907.1"/>
    </source>
</evidence>
<sequence length="359" mass="39544">MRIRRLVGTIALTLVPTCIAGCGDAPRENDDVTQGVHAATVARPPQFVILAFDGSKSLSFWRESRAFAAANALKFTYFISGVYFIPNAAREGYDPPRHAPGTSAIGWGGTIDEITERFEEVKKAAAEGHEIASHANGHFDGSSWSEADWESEFEQFDEILFEGVGLTAPDLGFGPRDVVGFRAPLLAHSPGLFRTLVKRGYTYDTSRTGAANHWPEKIAGIWNFPLAELRIVGSGKATLSMDYNFYVADSGARPNPAGKETYKKQMIDTYTAYFESNYFGNRAPVHIGHHFSKWNGGAYWEAMQAFAQAVCGLPEVTCGTYKDLVEFVDEHEDERSDLQAGNFARMPRPLELTRAADVP</sequence>
<feature type="chain" id="PRO_5020634797" evidence="1">
    <location>
        <begin position="21"/>
        <end position="359"/>
    </location>
</feature>
<dbReference type="Proteomes" id="UP000309215">
    <property type="component" value="Unassembled WGS sequence"/>
</dbReference>
<dbReference type="InterPro" id="IPR052740">
    <property type="entry name" value="CE4"/>
</dbReference>
<gene>
    <name evidence="2" type="ORF">E8A74_32700</name>
</gene>
<dbReference type="RefSeq" id="WP_136933047.1">
    <property type="nucleotide sequence ID" value="NZ_SSMQ01000043.1"/>
</dbReference>
<protein>
    <submittedName>
        <fullName evidence="2">Uncharacterized protein</fullName>
    </submittedName>
</protein>
<comment type="caution">
    <text evidence="2">The sequence shown here is derived from an EMBL/GenBank/DDBJ whole genome shotgun (WGS) entry which is preliminary data.</text>
</comment>
<organism evidence="2 3">
    <name type="scientific">Polyangium fumosum</name>
    <dbReference type="NCBI Taxonomy" id="889272"/>
    <lineage>
        <taxon>Bacteria</taxon>
        <taxon>Pseudomonadati</taxon>
        <taxon>Myxococcota</taxon>
        <taxon>Polyangia</taxon>
        <taxon>Polyangiales</taxon>
        <taxon>Polyangiaceae</taxon>
        <taxon>Polyangium</taxon>
    </lineage>
</organism>
<reference evidence="2 3" key="1">
    <citation type="submission" date="2019-04" db="EMBL/GenBank/DDBJ databases">
        <authorList>
            <person name="Li Y."/>
            <person name="Wang J."/>
        </authorList>
    </citation>
    <scope>NUCLEOTIDE SEQUENCE [LARGE SCALE GENOMIC DNA]</scope>
    <source>
        <strain evidence="2 3">DSM 14668</strain>
    </source>
</reference>
<keyword evidence="3" id="KW-1185">Reference proteome</keyword>
<dbReference type="OrthoDB" id="438898at2"/>
<dbReference type="PANTHER" id="PTHR45985">
    <property type="match status" value="1"/>
</dbReference>
<dbReference type="Gene3D" id="3.20.20.370">
    <property type="entry name" value="Glycoside hydrolase/deacetylase"/>
    <property type="match status" value="1"/>
</dbReference>
<dbReference type="SUPFAM" id="SSF88713">
    <property type="entry name" value="Glycoside hydrolase/deacetylase"/>
    <property type="match status" value="1"/>
</dbReference>
<dbReference type="InterPro" id="IPR011330">
    <property type="entry name" value="Glyco_hydro/deAcase_b/a-brl"/>
</dbReference>
<feature type="signal peptide" evidence="1">
    <location>
        <begin position="1"/>
        <end position="20"/>
    </location>
</feature>
<dbReference type="GO" id="GO:0005975">
    <property type="term" value="P:carbohydrate metabolic process"/>
    <property type="evidence" value="ECO:0007669"/>
    <property type="project" value="InterPro"/>
</dbReference>
<evidence type="ECO:0000313" key="3">
    <source>
        <dbReference type="Proteomes" id="UP000309215"/>
    </source>
</evidence>
<dbReference type="PANTHER" id="PTHR45985:SF3">
    <property type="entry name" value="CHITIN DEACETYLASE-LIKE 4"/>
    <property type="match status" value="1"/>
</dbReference>
<name>A0A4U1J1S9_9BACT</name>
<keyword evidence="1" id="KW-0732">Signal</keyword>
<dbReference type="AlphaFoldDB" id="A0A4U1J1S9"/>
<accession>A0A4U1J1S9</accession>
<dbReference type="EMBL" id="SSMQ01000043">
    <property type="protein sequence ID" value="TKD00907.1"/>
    <property type="molecule type" value="Genomic_DNA"/>
</dbReference>
<proteinExistence type="predicted"/>